<proteinExistence type="predicted"/>
<dbReference type="InterPro" id="IPR002110">
    <property type="entry name" value="Ankyrin_rpt"/>
</dbReference>
<dbReference type="EMBL" id="JACCJC010000072">
    <property type="protein sequence ID" value="KAF6229522.1"/>
    <property type="molecule type" value="Genomic_DNA"/>
</dbReference>
<sequence length="789" mass="89525">MAEPLSTVASGIAVLSIAVQLAESVKTLCDFWTSIKEAPEDIQAISTDLDLLSSVLTRIAYETQHVEPDATLVATLNGCWIKVKILTTLLNEIEPGFASTRSRVRKWTAFRAVLKHGQLMKFQAALERLKGTLLLVQQYQYSRLSRNRHISLERSLMNITQSVSSLSIQQQSETAGRLPSAVSDVHANSAGFCAEEWDAAKSFAADSQPTQNDPSISGEFWRRQALVKRTLRMENSIMEYFLGTVRAESNVTLQIPRERHGLTPYERDQCEHETSYTIYPATWLVRMGVHYGLRLKFLSSSTQGWQTTLKAFCPVPDDAVIFEFCRQGNLPAVRSLLSAGHASVRDTDSRGYTPLHFAAQNYHPELCKVLKSAGADGSTLTHNAETPMVLAVDKSRDTTYATLSEIFDTLRLFTDSMDFLDEYGDGWKVLENLCEYATEKLGERDAKESLLLWMLRQSSFELKTYFIRSRFAYMLNWTLCFSELEEASDLLLNLGDAETINAGIQFRDGYTILHDFVAHAYSYPVSTVLAKGPDLHRRGFNYRYTPQEESPTSLAMYSSWAFTEWLRGLVTIQVNLEEFIDQELERNPLVHTGWEKETLHDLFAYHHRRDLDVEGYPCSDCTKRIFGVSVQPHWRHMLERIKQRIDPDDPGQTDSQEGEKENTDVRKIAETASSSDDPTHEPDTTGNVLLVDSNELFSESDSKSESELEEDVHGYPAMVPIRSDCVYAPNEVICVDCWLHYRRTGTRRPPLPWKRRFAIDTDDDASSDEYSSSGDESSEDEFSPYHIHS</sequence>
<feature type="repeat" description="ANK" evidence="3">
    <location>
        <begin position="350"/>
        <end position="382"/>
    </location>
</feature>
<evidence type="ECO:0000256" key="1">
    <source>
        <dbReference type="ARBA" id="ARBA00022737"/>
    </source>
</evidence>
<reference evidence="6 7" key="1">
    <citation type="journal article" date="2020" name="Genomics">
        <title>Complete, high-quality genomes from long-read metagenomic sequencing of two wolf lichen thalli reveals enigmatic genome architecture.</title>
        <authorList>
            <person name="McKenzie S.K."/>
            <person name="Walston R.F."/>
            <person name="Allen J.L."/>
        </authorList>
    </citation>
    <scope>NUCLEOTIDE SEQUENCE [LARGE SCALE GENOMIC DNA]</scope>
    <source>
        <strain evidence="6">WasteWater2</strain>
    </source>
</reference>
<keyword evidence="7" id="KW-1185">Reference proteome</keyword>
<dbReference type="OrthoDB" id="3200163at2759"/>
<dbReference type="PANTHER" id="PTHR24171:SF9">
    <property type="entry name" value="ANKYRIN REPEAT DOMAIN-CONTAINING PROTEIN 39"/>
    <property type="match status" value="1"/>
</dbReference>
<keyword evidence="1" id="KW-0677">Repeat</keyword>
<name>A0A8H6FJ86_9LECA</name>
<evidence type="ECO:0000313" key="7">
    <source>
        <dbReference type="Proteomes" id="UP000578531"/>
    </source>
</evidence>
<dbReference type="Pfam" id="PF12796">
    <property type="entry name" value="Ank_2"/>
    <property type="match status" value="1"/>
</dbReference>
<dbReference type="SUPFAM" id="SSF48403">
    <property type="entry name" value="Ankyrin repeat"/>
    <property type="match status" value="1"/>
</dbReference>
<evidence type="ECO:0000256" key="4">
    <source>
        <dbReference type="SAM" id="MobiDB-lite"/>
    </source>
</evidence>
<dbReference type="AlphaFoldDB" id="A0A8H6FJ86"/>
<protein>
    <recommendedName>
        <fullName evidence="8">Fungal N-terminal domain-containing protein</fullName>
    </recommendedName>
</protein>
<evidence type="ECO:0008006" key="8">
    <source>
        <dbReference type="Google" id="ProtNLM"/>
    </source>
</evidence>
<organism evidence="6 7">
    <name type="scientific">Letharia columbiana</name>
    <dbReference type="NCBI Taxonomy" id="112416"/>
    <lineage>
        <taxon>Eukaryota</taxon>
        <taxon>Fungi</taxon>
        <taxon>Dikarya</taxon>
        <taxon>Ascomycota</taxon>
        <taxon>Pezizomycotina</taxon>
        <taxon>Lecanoromycetes</taxon>
        <taxon>OSLEUM clade</taxon>
        <taxon>Lecanoromycetidae</taxon>
        <taxon>Lecanorales</taxon>
        <taxon>Lecanorineae</taxon>
        <taxon>Parmeliaceae</taxon>
        <taxon>Letharia</taxon>
    </lineage>
</organism>
<dbReference type="Proteomes" id="UP000578531">
    <property type="component" value="Unassembled WGS sequence"/>
</dbReference>
<gene>
    <name evidence="6" type="ORF">HO173_011562</name>
</gene>
<dbReference type="PROSITE" id="PS50088">
    <property type="entry name" value="ANK_REPEAT"/>
    <property type="match status" value="1"/>
</dbReference>
<feature type="region of interest" description="Disordered" evidence="4">
    <location>
        <begin position="642"/>
        <end position="665"/>
    </location>
</feature>
<evidence type="ECO:0000256" key="3">
    <source>
        <dbReference type="PROSITE-ProRule" id="PRU00023"/>
    </source>
</evidence>
<keyword evidence="5" id="KW-0732">Signal</keyword>
<feature type="region of interest" description="Disordered" evidence="4">
    <location>
        <begin position="752"/>
        <end position="789"/>
    </location>
</feature>
<dbReference type="RefSeq" id="XP_037159714.1">
    <property type="nucleotide sequence ID" value="XM_037313442.1"/>
</dbReference>
<dbReference type="PROSITE" id="PS50297">
    <property type="entry name" value="ANK_REP_REGION"/>
    <property type="match status" value="1"/>
</dbReference>
<feature type="signal peptide" evidence="5">
    <location>
        <begin position="1"/>
        <end position="24"/>
    </location>
</feature>
<accession>A0A8H6FJ86</accession>
<evidence type="ECO:0000256" key="2">
    <source>
        <dbReference type="ARBA" id="ARBA00023043"/>
    </source>
</evidence>
<dbReference type="Gene3D" id="1.25.40.20">
    <property type="entry name" value="Ankyrin repeat-containing domain"/>
    <property type="match status" value="1"/>
</dbReference>
<dbReference type="InterPro" id="IPR036770">
    <property type="entry name" value="Ankyrin_rpt-contain_sf"/>
</dbReference>
<dbReference type="SMART" id="SM00248">
    <property type="entry name" value="ANK"/>
    <property type="match status" value="2"/>
</dbReference>
<dbReference type="GeneID" id="59293204"/>
<dbReference type="PANTHER" id="PTHR24171">
    <property type="entry name" value="ANKYRIN REPEAT DOMAIN-CONTAINING PROTEIN 39-RELATED"/>
    <property type="match status" value="1"/>
</dbReference>
<evidence type="ECO:0000313" key="6">
    <source>
        <dbReference type="EMBL" id="KAF6229522.1"/>
    </source>
</evidence>
<feature type="chain" id="PRO_5034180615" description="Fungal N-terminal domain-containing protein" evidence="5">
    <location>
        <begin position="25"/>
        <end position="789"/>
    </location>
</feature>
<keyword evidence="2 3" id="KW-0040">ANK repeat</keyword>
<evidence type="ECO:0000256" key="5">
    <source>
        <dbReference type="SAM" id="SignalP"/>
    </source>
</evidence>
<comment type="caution">
    <text evidence="6">The sequence shown here is derived from an EMBL/GenBank/DDBJ whole genome shotgun (WGS) entry which is preliminary data.</text>
</comment>